<accession>A0A059ASM8</accession>
<feature type="domain" description="Jacalin-type lectin" evidence="3">
    <location>
        <begin position="186"/>
        <end position="329"/>
    </location>
</feature>
<dbReference type="GO" id="GO:0030246">
    <property type="term" value="F:carbohydrate binding"/>
    <property type="evidence" value="ECO:0007669"/>
    <property type="project" value="UniProtKB-KW"/>
</dbReference>
<dbReference type="AlphaFoldDB" id="A0A059ASM8"/>
<dbReference type="InterPro" id="IPR036404">
    <property type="entry name" value="Jacalin-like_lectin_dom_sf"/>
</dbReference>
<evidence type="ECO:0000256" key="2">
    <source>
        <dbReference type="ARBA" id="ARBA00022734"/>
    </source>
</evidence>
<keyword evidence="2" id="KW-0430">Lectin</keyword>
<dbReference type="PANTHER" id="PTHR47293">
    <property type="entry name" value="JACALIN-RELATED LECTIN 3"/>
    <property type="match status" value="1"/>
</dbReference>
<reference evidence="4" key="1">
    <citation type="submission" date="2013-07" db="EMBL/GenBank/DDBJ databases">
        <title>The genome of Eucalyptus grandis.</title>
        <authorList>
            <person name="Schmutz J."/>
            <person name="Hayes R."/>
            <person name="Myburg A."/>
            <person name="Tuskan G."/>
            <person name="Grattapaglia D."/>
            <person name="Rokhsar D.S."/>
        </authorList>
    </citation>
    <scope>NUCLEOTIDE SEQUENCE</scope>
    <source>
        <tissue evidence="4">Leaf extractions</tissue>
    </source>
</reference>
<evidence type="ECO:0000259" key="3">
    <source>
        <dbReference type="PROSITE" id="PS51752"/>
    </source>
</evidence>
<protein>
    <recommendedName>
        <fullName evidence="3">Jacalin-type lectin domain-containing protein</fullName>
    </recommendedName>
</protein>
<name>A0A059ASM8_EUCGR</name>
<feature type="domain" description="Jacalin-type lectin" evidence="3">
    <location>
        <begin position="32"/>
        <end position="179"/>
    </location>
</feature>
<dbReference type="Gene3D" id="2.100.10.30">
    <property type="entry name" value="Jacalin-like lectin domain"/>
    <property type="match status" value="3"/>
</dbReference>
<evidence type="ECO:0000256" key="1">
    <source>
        <dbReference type="ARBA" id="ARBA00006568"/>
    </source>
</evidence>
<feature type="domain" description="Jacalin-type lectin" evidence="3">
    <location>
        <begin position="336"/>
        <end position="479"/>
    </location>
</feature>
<proteinExistence type="inferred from homology"/>
<gene>
    <name evidence="4" type="ORF">EUGRSUZ_I02393</name>
</gene>
<dbReference type="OMA" id="INIVTHI"/>
<dbReference type="InParanoid" id="A0A059ASM8"/>
<evidence type="ECO:0000313" key="4">
    <source>
        <dbReference type="EMBL" id="KCW56701.1"/>
    </source>
</evidence>
<dbReference type="Pfam" id="PF01419">
    <property type="entry name" value="Jacalin"/>
    <property type="match status" value="3"/>
</dbReference>
<dbReference type="EMBL" id="KK198761">
    <property type="protein sequence ID" value="KCW56701.1"/>
    <property type="molecule type" value="Genomic_DNA"/>
</dbReference>
<dbReference type="InterPro" id="IPR033734">
    <property type="entry name" value="Jacalin-like_lectin_dom_plant"/>
</dbReference>
<dbReference type="CDD" id="cd09612">
    <property type="entry name" value="Jacalin"/>
    <property type="match status" value="3"/>
</dbReference>
<dbReference type="FunFam" id="2.100.10.30:FF:000001">
    <property type="entry name" value="Jacalin-related lectin 33"/>
    <property type="match status" value="3"/>
</dbReference>
<dbReference type="Gramene" id="KCW56701">
    <property type="protein sequence ID" value="KCW56701"/>
    <property type="gene ID" value="EUGRSUZ_I02393"/>
</dbReference>
<dbReference type="InterPro" id="IPR001229">
    <property type="entry name" value="Jacalin-like_lectin_dom"/>
</dbReference>
<dbReference type="SMART" id="SM00915">
    <property type="entry name" value="Jacalin"/>
    <property type="match status" value="3"/>
</dbReference>
<feature type="domain" description="Jacalin-type lectin" evidence="3">
    <location>
        <begin position="1"/>
        <end position="24"/>
    </location>
</feature>
<dbReference type="eggNOG" id="ENOG502SDKK">
    <property type="taxonomic scope" value="Eukaryota"/>
</dbReference>
<dbReference type="PANTHER" id="PTHR47293:SF68">
    <property type="entry name" value="JACALIN-RELATED LECTIN 3"/>
    <property type="match status" value="1"/>
</dbReference>
<feature type="non-terminal residue" evidence="4">
    <location>
        <position position="1"/>
    </location>
</feature>
<comment type="similarity">
    <text evidence="1">Belongs to the jacalin lectin family.</text>
</comment>
<dbReference type="SUPFAM" id="SSF51101">
    <property type="entry name" value="Mannose-binding lectins"/>
    <property type="match status" value="3"/>
</dbReference>
<organism evidence="4">
    <name type="scientific">Eucalyptus grandis</name>
    <name type="common">Flooded gum</name>
    <dbReference type="NCBI Taxonomy" id="71139"/>
    <lineage>
        <taxon>Eukaryota</taxon>
        <taxon>Viridiplantae</taxon>
        <taxon>Streptophyta</taxon>
        <taxon>Embryophyta</taxon>
        <taxon>Tracheophyta</taxon>
        <taxon>Spermatophyta</taxon>
        <taxon>Magnoliopsida</taxon>
        <taxon>eudicotyledons</taxon>
        <taxon>Gunneridae</taxon>
        <taxon>Pentapetalae</taxon>
        <taxon>rosids</taxon>
        <taxon>malvids</taxon>
        <taxon>Myrtales</taxon>
        <taxon>Myrtaceae</taxon>
        <taxon>Myrtoideae</taxon>
        <taxon>Eucalypteae</taxon>
        <taxon>Eucalyptus</taxon>
    </lineage>
</organism>
<dbReference type="FunCoup" id="A0A059ASM8">
    <property type="interactions" value="184"/>
</dbReference>
<sequence>AGKLVGFFGRSGTLLDSIGAHIELFSNKLYPFKSVGLFGGSGGSSWDDGNHHANVRKIIIVFEPSTEPIIESITFQYEEEDGDLRLCERHGGTDQGEIHVIDLSDSDEYLTSISGYIRSSSSCPTVIRSLTFQSNKRTIGPVGDEKGVYFSSPTTGGKIIGFYGRSGDHLDAIGVYFEPISHLYPIKSIGPFGGLGGNAWDDGKFSGVREIEIMHDDIIHYIFFCYDKNGEPVCSNRRGAGTRNGKAKVTKVQLDYPREYLTSISGYKRETDEPIVVYSLTFYSNKGRYGPFGKEIGRYFGYPSTGSKIIGFYGTSGSNLDSIGVYAEPISHLYPFKSLGPFGGKGGDPWDDGVHTDVRGFDIVVGSVIESIRVEYDYNGSSVQCSKHGGDRGDRHEVKLDYPKERLISISGYIRESGGSPPTVVQSLQIHTTRGIYGPFGKAKGKKFCIPSYAIGDRIIGFYGRSGSHLDSIGARLEPYN</sequence>
<dbReference type="PROSITE" id="PS51752">
    <property type="entry name" value="JACALIN_LECTIN"/>
    <property type="match status" value="4"/>
</dbReference>